<keyword evidence="3" id="KW-1185">Reference proteome</keyword>
<evidence type="ECO:0000313" key="2">
    <source>
        <dbReference type="EMBL" id="MCC9629788.1"/>
    </source>
</evidence>
<feature type="transmembrane region" description="Helical" evidence="1">
    <location>
        <begin position="104"/>
        <end position="123"/>
    </location>
</feature>
<dbReference type="Pfam" id="PF10067">
    <property type="entry name" value="DUF2306"/>
    <property type="match status" value="1"/>
</dbReference>
<proteinExistence type="predicted"/>
<accession>A0A9X1SGV7</accession>
<protein>
    <submittedName>
        <fullName evidence="2">DUF2306 domain-containing protein</fullName>
    </submittedName>
</protein>
<keyword evidence="1" id="KW-0812">Transmembrane</keyword>
<organism evidence="2 3">
    <name type="scientific">Blastopirellula sediminis</name>
    <dbReference type="NCBI Taxonomy" id="2894196"/>
    <lineage>
        <taxon>Bacteria</taxon>
        <taxon>Pseudomonadati</taxon>
        <taxon>Planctomycetota</taxon>
        <taxon>Planctomycetia</taxon>
        <taxon>Pirellulales</taxon>
        <taxon>Pirellulaceae</taxon>
        <taxon>Blastopirellula</taxon>
    </lineage>
</organism>
<dbReference type="InterPro" id="IPR018750">
    <property type="entry name" value="DUF2306_membrane"/>
</dbReference>
<feature type="transmembrane region" description="Helical" evidence="1">
    <location>
        <begin position="57"/>
        <end position="84"/>
    </location>
</feature>
<feature type="transmembrane region" description="Helical" evidence="1">
    <location>
        <begin position="129"/>
        <end position="148"/>
    </location>
</feature>
<comment type="caution">
    <text evidence="2">The sequence shown here is derived from an EMBL/GenBank/DDBJ whole genome shotgun (WGS) entry which is preliminary data.</text>
</comment>
<dbReference type="AlphaFoldDB" id="A0A9X1SGV7"/>
<sequence length="228" mass="25265">MSTETATSNRRRQLHKLAALAIALLLAKVLLSIVWEYRRYFPPDFTSNFLAGRQDTFVGWYAVAFYVHLFAGPAALLLGAFLLFSGPRWRQHAAHRWAGRAQMVVLFGGLLPSGLVMSTQALTGAIAGWGFAALAIATGGSAAAALYYAVRRQIPAHRHWANRCLLLLISPLLFRVVNGLLYTLDQDTDQAYQINAWLSWLSLLAGYELWRLWTAPQNSSSLTPESTS</sequence>
<keyword evidence="1" id="KW-0472">Membrane</keyword>
<keyword evidence="1" id="KW-1133">Transmembrane helix</keyword>
<name>A0A9X1SGV7_9BACT</name>
<reference evidence="2" key="1">
    <citation type="submission" date="2021-11" db="EMBL/GenBank/DDBJ databases">
        <title>Genome sequence.</title>
        <authorList>
            <person name="Sun Q."/>
        </authorList>
    </citation>
    <scope>NUCLEOTIDE SEQUENCE</scope>
    <source>
        <strain evidence="2">JC732</strain>
    </source>
</reference>
<evidence type="ECO:0000256" key="1">
    <source>
        <dbReference type="SAM" id="Phobius"/>
    </source>
</evidence>
<dbReference type="EMBL" id="JAJKFT010000010">
    <property type="protein sequence ID" value="MCC9629788.1"/>
    <property type="molecule type" value="Genomic_DNA"/>
</dbReference>
<feature type="transmembrane region" description="Helical" evidence="1">
    <location>
        <begin position="17"/>
        <end position="37"/>
    </location>
</feature>
<dbReference type="Proteomes" id="UP001139103">
    <property type="component" value="Unassembled WGS sequence"/>
</dbReference>
<gene>
    <name evidence="2" type="ORF">LOC68_15470</name>
</gene>
<feature type="transmembrane region" description="Helical" evidence="1">
    <location>
        <begin position="160"/>
        <end position="182"/>
    </location>
</feature>
<evidence type="ECO:0000313" key="3">
    <source>
        <dbReference type="Proteomes" id="UP001139103"/>
    </source>
</evidence>
<dbReference type="RefSeq" id="WP_230220359.1">
    <property type="nucleotide sequence ID" value="NZ_JAJKFT010000010.1"/>
</dbReference>